<accession>A0AAJ1T3Y8</accession>
<name>A0AAJ1T3Y8_9BACI</name>
<protein>
    <submittedName>
        <fullName evidence="1">Sporulation protein YtxC</fullName>
    </submittedName>
</protein>
<gene>
    <name evidence="1" type="ORF">J2S13_001886</name>
</gene>
<dbReference type="Pfam" id="PF08812">
    <property type="entry name" value="YtxC"/>
    <property type="match status" value="1"/>
</dbReference>
<proteinExistence type="predicted"/>
<sequence length="288" mass="34587">MLQIVFTEQKDAEKLKEQFFKKYIQAYVKEVAFQNKKKFMVYSETASISEEKVLLTFIEFVKKWKRTEWARSILQQQFFYHDEEECQSILEIVSEMFDGQRRELTELLDDFQEDRFLKEAFFSFRNHEGIISFDSFVTFRLKPYYKRILNYIEISIDEYKMEQDYQIFIHMLRELLKKRNHKASILHVIVEGRKVSFYNSKFHLLSQNDLMGLIDQEILIHRPLSIDSFTLAPLLSISPKTLCIYTDNEELGLVQTICNIFEERVQLFSTATFWKQKRGTFSRNAANE</sequence>
<comment type="caution">
    <text evidence="1">The sequence shown here is derived from an EMBL/GenBank/DDBJ whole genome shotgun (WGS) entry which is preliminary data.</text>
</comment>
<evidence type="ECO:0000313" key="2">
    <source>
        <dbReference type="Proteomes" id="UP001237207"/>
    </source>
</evidence>
<dbReference type="Proteomes" id="UP001237207">
    <property type="component" value="Unassembled WGS sequence"/>
</dbReference>
<reference evidence="1" key="1">
    <citation type="submission" date="2023-07" db="EMBL/GenBank/DDBJ databases">
        <title>Genomic Encyclopedia of Type Strains, Phase IV (KMG-IV): sequencing the most valuable type-strain genomes for metagenomic binning, comparative biology and taxonomic classification.</title>
        <authorList>
            <person name="Goeker M."/>
        </authorList>
    </citation>
    <scope>NUCLEOTIDE SEQUENCE</scope>
    <source>
        <strain evidence="1">DSM 23947</strain>
    </source>
</reference>
<organism evidence="1 2">
    <name type="scientific">Oikeobacillus pervagus</name>
    <dbReference type="NCBI Taxonomy" id="1325931"/>
    <lineage>
        <taxon>Bacteria</taxon>
        <taxon>Bacillati</taxon>
        <taxon>Bacillota</taxon>
        <taxon>Bacilli</taxon>
        <taxon>Bacillales</taxon>
        <taxon>Bacillaceae</taxon>
        <taxon>Oikeobacillus</taxon>
    </lineage>
</organism>
<dbReference type="RefSeq" id="WP_307257477.1">
    <property type="nucleotide sequence ID" value="NZ_JAUSUC010000020.1"/>
</dbReference>
<evidence type="ECO:0000313" key="1">
    <source>
        <dbReference type="EMBL" id="MDQ0215469.1"/>
    </source>
</evidence>
<dbReference type="AlphaFoldDB" id="A0AAJ1T3Y8"/>
<dbReference type="InterPro" id="IPR014199">
    <property type="entry name" value="Spore_YtxC"/>
</dbReference>
<keyword evidence="2" id="KW-1185">Reference proteome</keyword>
<dbReference type="EMBL" id="JAUSUC010000020">
    <property type="protein sequence ID" value="MDQ0215469.1"/>
    <property type="molecule type" value="Genomic_DNA"/>
</dbReference>